<feature type="transmembrane region" description="Helical" evidence="1">
    <location>
        <begin position="12"/>
        <end position="33"/>
    </location>
</feature>
<reference evidence="2" key="1">
    <citation type="submission" date="2022-07" db="EMBL/GenBank/DDBJ databases">
        <title>Fungi with potential for degradation of polypropylene.</title>
        <authorList>
            <person name="Gostincar C."/>
        </authorList>
    </citation>
    <scope>NUCLEOTIDE SEQUENCE</scope>
    <source>
        <strain evidence="2">EXF-13308</strain>
    </source>
</reference>
<feature type="transmembrane region" description="Helical" evidence="1">
    <location>
        <begin position="69"/>
        <end position="88"/>
    </location>
</feature>
<protein>
    <submittedName>
        <fullName evidence="2">Uncharacterized protein</fullName>
    </submittedName>
</protein>
<organism evidence="2 3">
    <name type="scientific">Pleurostoma richardsiae</name>
    <dbReference type="NCBI Taxonomy" id="41990"/>
    <lineage>
        <taxon>Eukaryota</taxon>
        <taxon>Fungi</taxon>
        <taxon>Dikarya</taxon>
        <taxon>Ascomycota</taxon>
        <taxon>Pezizomycotina</taxon>
        <taxon>Sordariomycetes</taxon>
        <taxon>Sordariomycetidae</taxon>
        <taxon>Calosphaeriales</taxon>
        <taxon>Pleurostomataceae</taxon>
        <taxon>Pleurostoma</taxon>
    </lineage>
</organism>
<evidence type="ECO:0000313" key="3">
    <source>
        <dbReference type="Proteomes" id="UP001174694"/>
    </source>
</evidence>
<keyword evidence="1" id="KW-0812">Transmembrane</keyword>
<accession>A0AA38R3F9</accession>
<proteinExistence type="predicted"/>
<gene>
    <name evidence="2" type="ORF">NKR23_g11673</name>
</gene>
<evidence type="ECO:0000256" key="1">
    <source>
        <dbReference type="SAM" id="Phobius"/>
    </source>
</evidence>
<feature type="transmembrane region" description="Helical" evidence="1">
    <location>
        <begin position="188"/>
        <end position="207"/>
    </location>
</feature>
<name>A0AA38R3F9_9PEZI</name>
<keyword evidence="1" id="KW-1133">Transmembrane helix</keyword>
<keyword evidence="1" id="KW-0472">Membrane</keyword>
<dbReference type="EMBL" id="JANBVO010000066">
    <property type="protein sequence ID" value="KAJ9131612.1"/>
    <property type="molecule type" value="Genomic_DNA"/>
</dbReference>
<keyword evidence="3" id="KW-1185">Reference proteome</keyword>
<evidence type="ECO:0000313" key="2">
    <source>
        <dbReference type="EMBL" id="KAJ9131612.1"/>
    </source>
</evidence>
<comment type="caution">
    <text evidence="2">The sequence shown here is derived from an EMBL/GenBank/DDBJ whole genome shotgun (WGS) entry which is preliminary data.</text>
</comment>
<sequence length="219" mass="24359">MQPVGILLRIGIGILMLDALLELAFISSMVFWLNHGASGPYETRVGDSTFFLHSAPLHLLTDQGHTSNGAAGTAFVLIGLGGILALLLRRSRHGILALWYRFWLVLTVPAVLLTLAALIYVNVVTRQHAGQVINVAVASTLDARPYPLKTWTPDNWFSAVLKLDLVRKHTADTISHHLRIIHGWRWNLIPLFITELFVCILAFLDALTERRGKRPPSSF</sequence>
<feature type="transmembrane region" description="Helical" evidence="1">
    <location>
        <begin position="100"/>
        <end position="121"/>
    </location>
</feature>
<dbReference type="Proteomes" id="UP001174694">
    <property type="component" value="Unassembled WGS sequence"/>
</dbReference>
<dbReference type="AlphaFoldDB" id="A0AA38R3F9"/>